<evidence type="ECO:0000256" key="18">
    <source>
        <dbReference type="ARBA" id="ARBA00049790"/>
    </source>
</evidence>
<comment type="catalytic activity">
    <reaction evidence="14">
        <text>a 5'-end (N(2),N(7)-dimethyl 5'-triphosphoguanosine)-ribonucleoside in snoRNA + S-adenosyl-L-methionine = a 5'-end (N(2),N(2),N(7)-trimethyl 5'-triphosphoguanosine)-ribonucleoside in snoRNA + S-adenosyl-L-homocysteine + H(+)</text>
        <dbReference type="Rhea" id="RHEA:78507"/>
        <dbReference type="Rhea" id="RHEA-COMP:19088"/>
        <dbReference type="Rhea" id="RHEA-COMP:19090"/>
        <dbReference type="ChEBI" id="CHEBI:15378"/>
        <dbReference type="ChEBI" id="CHEBI:57856"/>
        <dbReference type="ChEBI" id="CHEBI:59789"/>
        <dbReference type="ChEBI" id="CHEBI:167623"/>
        <dbReference type="ChEBI" id="CHEBI:172880"/>
    </reaction>
    <physiologicalReaction direction="left-to-right" evidence="14">
        <dbReference type="Rhea" id="RHEA:78508"/>
    </physiologicalReaction>
</comment>
<evidence type="ECO:0000256" key="10">
    <source>
        <dbReference type="ARBA" id="ARBA00023015"/>
    </source>
</evidence>
<evidence type="ECO:0000256" key="4">
    <source>
        <dbReference type="ARBA" id="ARBA00018517"/>
    </source>
</evidence>
<evidence type="ECO:0000256" key="1">
    <source>
        <dbReference type="ARBA" id="ARBA00004408"/>
    </source>
</evidence>
<sequence>MSEFSLRGMALVTEVRLRSRKSQANEEPRKGKKSKKNKRRRLANGGAVEDGDEEDPCADMYRAAQDQLEQEMKIAGMEGTLPLSFGGRSGSKTSRKRKRSLEEEVEQFPDEEETGEVDGEESNSVVNAGQQEDGSEEGIAVDGEEQVAEEEAPKMETTIVDKVRVVYDSDGEVAERVIEKVEVVGEAKSQEQTIRDIEHKNSTGKKKKNKYPVPKDVVKFYLQRHTLFEKFEDGIQLDHESWYSVTPQVIAEHISKRLACDVVVDPFSGCGGNVIQLAMTCKQVIAIDIDPEKIRMAKHNAAIYGVADKIEFIVGNSIDILPNVKADAVFLSPPWGGVKYSRKHFSLEEMLVKGVSGLDLFAKARQVTRNIAYYLPRGTPTKDLEALTPGEPVECEKIFLNKQLKVVTAYYGDLVKQAEHPALLNGQKEEI</sequence>
<evidence type="ECO:0000256" key="8">
    <source>
        <dbReference type="ARBA" id="ARBA00022679"/>
    </source>
</evidence>
<dbReference type="PANTHER" id="PTHR14741:SF32">
    <property type="entry name" value="TRIMETHYLGUANOSINE SYNTHASE"/>
    <property type="match status" value="1"/>
</dbReference>
<comment type="subcellular location">
    <subcellularLocation>
        <location evidence="2">Cytoplasm</location>
    </subcellularLocation>
    <subcellularLocation>
        <location evidence="1">Nucleus</location>
        <location evidence="1">Cajal body</location>
    </subcellularLocation>
    <subcellularLocation>
        <location evidence="3">Nucleus</location>
        <location evidence="3">Nucleolus</location>
    </subcellularLocation>
</comment>
<evidence type="ECO:0000256" key="9">
    <source>
        <dbReference type="ARBA" id="ARBA00022691"/>
    </source>
</evidence>
<dbReference type="InterPro" id="IPR029063">
    <property type="entry name" value="SAM-dependent_MTases_sf"/>
</dbReference>
<feature type="compositionally biased region" description="Basic residues" evidence="23">
    <location>
        <begin position="30"/>
        <end position="42"/>
    </location>
</feature>
<keyword evidence="6" id="KW-0597">Phosphoprotein</keyword>
<dbReference type="FunFam" id="3.40.50.150:FF:000066">
    <property type="entry name" value="Trimethylguanosine synthase 1"/>
    <property type="match status" value="1"/>
</dbReference>
<evidence type="ECO:0000256" key="5">
    <source>
        <dbReference type="ARBA" id="ARBA00022490"/>
    </source>
</evidence>
<evidence type="ECO:0000256" key="3">
    <source>
        <dbReference type="ARBA" id="ARBA00004604"/>
    </source>
</evidence>
<protein>
    <recommendedName>
        <fullName evidence="4">Trimethylguanosine synthase</fullName>
    </recommendedName>
    <alternativeName>
        <fullName evidence="18">Cap-specific guanine-N(2) methyltransferase</fullName>
    </alternativeName>
    <alternativeName>
        <fullName evidence="21">Nuclear receptor coactivator 6-interacting protein</fullName>
    </alternativeName>
    <alternativeName>
        <fullName evidence="22">PRIP-interacting protein with methyltransferase motif</fullName>
    </alternativeName>
</protein>
<dbReference type="InterPro" id="IPR019012">
    <property type="entry name" value="RNA_cap_Gua-N2-MeTrfase"/>
</dbReference>
<feature type="region of interest" description="Disordered" evidence="23">
    <location>
        <begin position="13"/>
        <end position="155"/>
    </location>
</feature>
<evidence type="ECO:0000256" key="11">
    <source>
        <dbReference type="ARBA" id="ARBA00023163"/>
    </source>
</evidence>
<dbReference type="CDD" id="cd02440">
    <property type="entry name" value="AdoMet_MTases"/>
    <property type="match status" value="1"/>
</dbReference>
<keyword evidence="7" id="KW-0489">Methyltransferase</keyword>
<organism evidence="24 25">
    <name type="scientific">Phytophthora nicotianae P1976</name>
    <dbReference type="NCBI Taxonomy" id="1317066"/>
    <lineage>
        <taxon>Eukaryota</taxon>
        <taxon>Sar</taxon>
        <taxon>Stramenopiles</taxon>
        <taxon>Oomycota</taxon>
        <taxon>Peronosporomycetes</taxon>
        <taxon>Peronosporales</taxon>
        <taxon>Peronosporaceae</taxon>
        <taxon>Phytophthora</taxon>
    </lineage>
</organism>
<evidence type="ECO:0000256" key="21">
    <source>
        <dbReference type="ARBA" id="ARBA00079339"/>
    </source>
</evidence>
<accession>A0A080ZG01</accession>
<evidence type="ECO:0000256" key="22">
    <source>
        <dbReference type="ARBA" id="ARBA00081504"/>
    </source>
</evidence>
<evidence type="ECO:0000256" key="23">
    <source>
        <dbReference type="SAM" id="MobiDB-lite"/>
    </source>
</evidence>
<keyword evidence="11" id="KW-0804">Transcription</keyword>
<evidence type="ECO:0000256" key="7">
    <source>
        <dbReference type="ARBA" id="ARBA00022603"/>
    </source>
</evidence>
<proteinExistence type="inferred from homology"/>
<keyword evidence="5" id="KW-0963">Cytoplasm</keyword>
<feature type="compositionally biased region" description="Polar residues" evidence="23">
    <location>
        <begin position="122"/>
        <end position="132"/>
    </location>
</feature>
<comment type="catalytic activity">
    <reaction evidence="16">
        <text>a 5'-end (N(2),N(7)-dimethyl 5'-triphosphoguanosine)-ribonucleoside in snRNA + S-adenosyl-L-methionine = a 5'-end (N(2),N(2),N(7)-trimethyl 5'-triphosphoguanosine)-ribonucleoside in snRNA + S-adenosyl-L-homocysteine + H(+)</text>
        <dbReference type="Rhea" id="RHEA:78479"/>
        <dbReference type="Rhea" id="RHEA-COMP:19087"/>
        <dbReference type="Rhea" id="RHEA-COMP:19089"/>
        <dbReference type="ChEBI" id="CHEBI:15378"/>
        <dbReference type="ChEBI" id="CHEBI:57856"/>
        <dbReference type="ChEBI" id="CHEBI:59789"/>
        <dbReference type="ChEBI" id="CHEBI:167623"/>
        <dbReference type="ChEBI" id="CHEBI:172880"/>
    </reaction>
    <physiologicalReaction direction="left-to-right" evidence="16">
        <dbReference type="Rhea" id="RHEA:78480"/>
    </physiologicalReaction>
</comment>
<evidence type="ECO:0000256" key="13">
    <source>
        <dbReference type="ARBA" id="ARBA00025783"/>
    </source>
</evidence>
<comment type="caution">
    <text evidence="24">The sequence shown here is derived from an EMBL/GenBank/DDBJ whole genome shotgun (WGS) entry which is preliminary data.</text>
</comment>
<dbReference type="EMBL" id="ANJA01003180">
    <property type="protein sequence ID" value="ETO65562.1"/>
    <property type="molecule type" value="Genomic_DNA"/>
</dbReference>
<comment type="catalytic activity">
    <reaction evidence="15">
        <text>a 5'-end (N(7)-methyl 5'-triphosphoguanosine)-ribonucleoside in snoRNA + S-adenosyl-L-methionine = a 5'-end (N(2),N(7)-dimethyl 5'-triphosphoguanosine)-ribonucleoside in snoRNA + S-adenosyl-L-homocysteine + H(+)</text>
        <dbReference type="Rhea" id="RHEA:78475"/>
        <dbReference type="Rhea" id="RHEA-COMP:19086"/>
        <dbReference type="Rhea" id="RHEA-COMP:19088"/>
        <dbReference type="ChEBI" id="CHEBI:15378"/>
        <dbReference type="ChEBI" id="CHEBI:57856"/>
        <dbReference type="ChEBI" id="CHEBI:59789"/>
        <dbReference type="ChEBI" id="CHEBI:156461"/>
        <dbReference type="ChEBI" id="CHEBI:172880"/>
    </reaction>
    <physiologicalReaction direction="left-to-right" evidence="15">
        <dbReference type="Rhea" id="RHEA:78476"/>
    </physiologicalReaction>
</comment>
<gene>
    <name evidence="24" type="ORF">F444_17109</name>
</gene>
<evidence type="ECO:0000256" key="15">
    <source>
        <dbReference type="ARBA" id="ARBA00048740"/>
    </source>
</evidence>
<comment type="catalytic activity">
    <reaction evidence="17">
        <text>a 5'-end (N(7)-methyl 5'-triphosphoguanosine)-ribonucleoside in snRNA + S-adenosyl-L-methionine = a 5'-end (N(2),N(7)-dimethyl 5'-triphosphoguanosine)-ribonucleoside in snRNA + S-adenosyl-L-homocysteine + H(+)</text>
        <dbReference type="Rhea" id="RHEA:78471"/>
        <dbReference type="Rhea" id="RHEA-COMP:19085"/>
        <dbReference type="Rhea" id="RHEA-COMP:19087"/>
        <dbReference type="ChEBI" id="CHEBI:15378"/>
        <dbReference type="ChEBI" id="CHEBI:57856"/>
        <dbReference type="ChEBI" id="CHEBI:59789"/>
        <dbReference type="ChEBI" id="CHEBI:156461"/>
        <dbReference type="ChEBI" id="CHEBI:172880"/>
    </reaction>
    <physiologicalReaction direction="left-to-right" evidence="17">
        <dbReference type="Rhea" id="RHEA:78472"/>
    </physiologicalReaction>
</comment>
<dbReference type="GO" id="GO:0015030">
    <property type="term" value="C:Cajal body"/>
    <property type="evidence" value="ECO:0007669"/>
    <property type="project" value="UniProtKB-SubCell"/>
</dbReference>
<comment type="similarity">
    <text evidence="13">Belongs to the methyltransferase superfamily. Trimethylguanosine synthase family.</text>
</comment>
<dbReference type="SUPFAM" id="SSF53335">
    <property type="entry name" value="S-adenosyl-L-methionine-dependent methyltransferases"/>
    <property type="match status" value="1"/>
</dbReference>
<evidence type="ECO:0000313" key="25">
    <source>
        <dbReference type="Proteomes" id="UP000028582"/>
    </source>
</evidence>
<name>A0A080ZG01_PHYNI</name>
<comment type="subunit">
    <text evidence="20">May form homooligomers. Interacts with CREBBP/CBP, EED/WAIT1, EP300/P300, NCOA6/PRIP, PPARBP/PBP and SMN.</text>
</comment>
<dbReference type="Pfam" id="PF09445">
    <property type="entry name" value="Methyltransf_15"/>
    <property type="match status" value="1"/>
</dbReference>
<evidence type="ECO:0000256" key="6">
    <source>
        <dbReference type="ARBA" id="ARBA00022553"/>
    </source>
</evidence>
<dbReference type="Proteomes" id="UP000028582">
    <property type="component" value="Unassembled WGS sequence"/>
</dbReference>
<keyword evidence="9" id="KW-0949">S-adenosyl-L-methionine</keyword>
<evidence type="ECO:0000256" key="20">
    <source>
        <dbReference type="ARBA" id="ARBA00064494"/>
    </source>
</evidence>
<comment type="function">
    <text evidence="19">Catalyzes the 2 serial methylation steps for the conversion of the 7-monomethylguanosine (m(7)G) caps of snRNAs and snoRNAs to a 2,2,7-trimethylguanosine (m(2,2,7)G) cap structure. The enzyme is specific for guanine, and N7 methylation must precede N2 methylation. Hypermethylation of the m7G cap of U snRNAs leads to their concentration in nuclear foci, their colocalization with coilin and the formation of canonical Cajal bodies (CBs). Plays a role in transcriptional regulation.</text>
</comment>
<reference evidence="24 25" key="1">
    <citation type="submission" date="2013-11" db="EMBL/GenBank/DDBJ databases">
        <title>The Genome Sequence of Phytophthora parasitica P1976.</title>
        <authorList>
            <consortium name="The Broad Institute Genomics Platform"/>
            <person name="Russ C."/>
            <person name="Tyler B."/>
            <person name="Panabieres F."/>
            <person name="Shan W."/>
            <person name="Tripathy S."/>
            <person name="Grunwald N."/>
            <person name="Machado M."/>
            <person name="Johnson C.S."/>
            <person name="Walker B."/>
            <person name="Young S."/>
            <person name="Zeng Q."/>
            <person name="Gargeya S."/>
            <person name="Fitzgerald M."/>
            <person name="Haas B."/>
            <person name="Abouelleil A."/>
            <person name="Allen A.W."/>
            <person name="Alvarado L."/>
            <person name="Arachchi H.M."/>
            <person name="Berlin A.M."/>
            <person name="Chapman S.B."/>
            <person name="Gainer-Dewar J."/>
            <person name="Goldberg J."/>
            <person name="Griggs A."/>
            <person name="Gujja S."/>
            <person name="Hansen M."/>
            <person name="Howarth C."/>
            <person name="Imamovic A."/>
            <person name="Ireland A."/>
            <person name="Larimer J."/>
            <person name="McCowan C."/>
            <person name="Murphy C."/>
            <person name="Pearson M."/>
            <person name="Poon T.W."/>
            <person name="Priest M."/>
            <person name="Roberts A."/>
            <person name="Saif S."/>
            <person name="Shea T."/>
            <person name="Sisk P."/>
            <person name="Sykes S."/>
            <person name="Wortman J."/>
            <person name="Nusbaum C."/>
            <person name="Birren B."/>
        </authorList>
    </citation>
    <scope>NUCLEOTIDE SEQUENCE [LARGE SCALE GENOMIC DNA]</scope>
    <source>
        <strain evidence="24 25">P1976</strain>
    </source>
</reference>
<keyword evidence="10" id="KW-0805">Transcription regulation</keyword>
<dbReference type="OrthoDB" id="194443at2759"/>
<evidence type="ECO:0000256" key="19">
    <source>
        <dbReference type="ARBA" id="ARBA00057179"/>
    </source>
</evidence>
<evidence type="ECO:0000256" key="17">
    <source>
        <dbReference type="ARBA" id="ARBA00049075"/>
    </source>
</evidence>
<dbReference type="AlphaFoldDB" id="A0A080ZG01"/>
<feature type="compositionally biased region" description="Acidic residues" evidence="23">
    <location>
        <begin position="103"/>
        <end position="121"/>
    </location>
</feature>
<dbReference type="GO" id="GO:0071164">
    <property type="term" value="F:RNA cap trimethylguanosine synthase activity"/>
    <property type="evidence" value="ECO:0007669"/>
    <property type="project" value="TreeGrafter"/>
</dbReference>
<feature type="non-terminal residue" evidence="24">
    <location>
        <position position="1"/>
    </location>
</feature>
<dbReference type="GO" id="GO:0005730">
    <property type="term" value="C:nucleolus"/>
    <property type="evidence" value="ECO:0007669"/>
    <property type="project" value="UniProtKB-SubCell"/>
</dbReference>
<dbReference type="PANTHER" id="PTHR14741">
    <property type="entry name" value="S-ADENOSYLMETHIONINE-DEPENDENT METHYLTRANSFERASE RELATED"/>
    <property type="match status" value="1"/>
</dbReference>
<keyword evidence="12" id="KW-0539">Nucleus</keyword>
<evidence type="ECO:0000256" key="2">
    <source>
        <dbReference type="ARBA" id="ARBA00004496"/>
    </source>
</evidence>
<evidence type="ECO:0000256" key="16">
    <source>
        <dbReference type="ARBA" id="ARBA00048763"/>
    </source>
</evidence>
<evidence type="ECO:0000256" key="14">
    <source>
        <dbReference type="ARBA" id="ARBA00047418"/>
    </source>
</evidence>
<keyword evidence="8" id="KW-0808">Transferase</keyword>
<evidence type="ECO:0000313" key="24">
    <source>
        <dbReference type="EMBL" id="ETO65562.1"/>
    </source>
</evidence>
<dbReference type="GO" id="GO:0005737">
    <property type="term" value="C:cytoplasm"/>
    <property type="evidence" value="ECO:0007669"/>
    <property type="project" value="UniProtKB-SubCell"/>
</dbReference>
<dbReference type="Gene3D" id="3.40.50.150">
    <property type="entry name" value="Vaccinia Virus protein VP39"/>
    <property type="match status" value="1"/>
</dbReference>
<evidence type="ECO:0000256" key="12">
    <source>
        <dbReference type="ARBA" id="ARBA00023242"/>
    </source>
</evidence>